<evidence type="ECO:0000256" key="3">
    <source>
        <dbReference type="ARBA" id="ARBA00022801"/>
    </source>
</evidence>
<dbReference type="Proteomes" id="UP000229531">
    <property type="component" value="Unassembled WGS sequence"/>
</dbReference>
<evidence type="ECO:0000256" key="4">
    <source>
        <dbReference type="ARBA" id="ARBA00022833"/>
    </source>
</evidence>
<accession>A0A2M7LIZ4</accession>
<dbReference type="GO" id="GO:0006508">
    <property type="term" value="P:proteolysis"/>
    <property type="evidence" value="ECO:0007669"/>
    <property type="project" value="UniProtKB-KW"/>
</dbReference>
<dbReference type="Pfam" id="PF01432">
    <property type="entry name" value="Peptidase_M3"/>
    <property type="match status" value="1"/>
</dbReference>
<dbReference type="Gene3D" id="1.20.140.70">
    <property type="entry name" value="Oligopeptidase f, N-terminal domain"/>
    <property type="match status" value="1"/>
</dbReference>
<keyword evidence="5 6" id="KW-0482">Metalloprotease</keyword>
<dbReference type="EMBL" id="PFJG01000041">
    <property type="protein sequence ID" value="PIX67989.1"/>
    <property type="molecule type" value="Genomic_DNA"/>
</dbReference>
<evidence type="ECO:0000256" key="2">
    <source>
        <dbReference type="ARBA" id="ARBA00022723"/>
    </source>
</evidence>
<reference evidence="9" key="1">
    <citation type="submission" date="2017-09" db="EMBL/GenBank/DDBJ databases">
        <title>Depth-based differentiation of microbial function through sediment-hosted aquifers and enrichment of novel symbionts in the deep terrestrial subsurface.</title>
        <authorList>
            <person name="Probst A.J."/>
            <person name="Ladd B."/>
            <person name="Jarett J.K."/>
            <person name="Geller-Mcgrath D.E."/>
            <person name="Sieber C.M.K."/>
            <person name="Emerson J.B."/>
            <person name="Anantharaman K."/>
            <person name="Thomas B.C."/>
            <person name="Malmstrom R."/>
            <person name="Stieglmeier M."/>
            <person name="Klingl A."/>
            <person name="Woyke T."/>
            <person name="Ryan C.M."/>
            <person name="Banfield J.F."/>
        </authorList>
    </citation>
    <scope>NUCLEOTIDE SEQUENCE [LARGE SCALE GENOMIC DNA]</scope>
</reference>
<dbReference type="GO" id="GO:0006518">
    <property type="term" value="P:peptide metabolic process"/>
    <property type="evidence" value="ECO:0007669"/>
    <property type="project" value="TreeGrafter"/>
</dbReference>
<name>A0A2M7LIZ4_9BACT</name>
<protein>
    <submittedName>
        <fullName evidence="8">Oligoendopeptidase F</fullName>
    </submittedName>
</protein>
<feature type="domain" description="Peptidase M3A/M3B catalytic" evidence="7">
    <location>
        <begin position="195"/>
        <end position="573"/>
    </location>
</feature>
<evidence type="ECO:0000256" key="1">
    <source>
        <dbReference type="ARBA" id="ARBA00022670"/>
    </source>
</evidence>
<dbReference type="SUPFAM" id="SSF55486">
    <property type="entry name" value="Metalloproteases ('zincins'), catalytic domain"/>
    <property type="match status" value="1"/>
</dbReference>
<comment type="similarity">
    <text evidence="6">Belongs to the peptidase M3 family.</text>
</comment>
<keyword evidence="4 6" id="KW-0862">Zinc</keyword>
<dbReference type="PANTHER" id="PTHR11804:SF5">
    <property type="entry name" value="OLIGOENDOPEPTIDASE F"/>
    <property type="match status" value="1"/>
</dbReference>
<dbReference type="InterPro" id="IPR042088">
    <property type="entry name" value="OligoPept_F_C"/>
</dbReference>
<comment type="caution">
    <text evidence="8">The sequence shown here is derived from an EMBL/GenBank/DDBJ whole genome shotgun (WGS) entry which is preliminary data.</text>
</comment>
<dbReference type="PANTHER" id="PTHR11804">
    <property type="entry name" value="PROTEASE M3 THIMET OLIGOPEPTIDASE-RELATED"/>
    <property type="match status" value="1"/>
</dbReference>
<dbReference type="GO" id="GO:0046872">
    <property type="term" value="F:metal ion binding"/>
    <property type="evidence" value="ECO:0007669"/>
    <property type="project" value="UniProtKB-UniRule"/>
</dbReference>
<evidence type="ECO:0000313" key="8">
    <source>
        <dbReference type="EMBL" id="PIX67989.1"/>
    </source>
</evidence>
<evidence type="ECO:0000256" key="5">
    <source>
        <dbReference type="ARBA" id="ARBA00023049"/>
    </source>
</evidence>
<keyword evidence="3 6" id="KW-0378">Hydrolase</keyword>
<organism evidence="8 9">
    <name type="scientific">Candidatus Shapirobacteria bacterium CG_4_10_14_3_um_filter_35_13</name>
    <dbReference type="NCBI Taxonomy" id="1974873"/>
    <lineage>
        <taxon>Bacteria</taxon>
        <taxon>Candidatus Shapironibacteriota</taxon>
    </lineage>
</organism>
<dbReference type="Gene3D" id="1.10.1370.20">
    <property type="entry name" value="Oligoendopeptidase f, C-terminal domain"/>
    <property type="match status" value="1"/>
</dbReference>
<evidence type="ECO:0000256" key="6">
    <source>
        <dbReference type="RuleBase" id="RU003435"/>
    </source>
</evidence>
<evidence type="ECO:0000313" key="9">
    <source>
        <dbReference type="Proteomes" id="UP000229531"/>
    </source>
</evidence>
<dbReference type="AlphaFoldDB" id="A0A2M7LIZ4"/>
<dbReference type="InterPro" id="IPR045090">
    <property type="entry name" value="Pept_M3A_M3B"/>
</dbReference>
<keyword evidence="1 6" id="KW-0645">Protease</keyword>
<evidence type="ECO:0000259" key="7">
    <source>
        <dbReference type="Pfam" id="PF01432"/>
    </source>
</evidence>
<dbReference type="InterPro" id="IPR001567">
    <property type="entry name" value="Pept_M3A_M3B_dom"/>
</dbReference>
<keyword evidence="2 6" id="KW-0479">Metal-binding</keyword>
<sequence length="585" mass="68179">MNLKWNLDDILKKEEFEGLFDEVKIDAKILEKWVGKLKPTMSKELFEDFLNFDEEMSVKMARLGYLPNLMESINQKDSEAKFLRDKTEKLQLKISETAVKISMWLKGLRGPILDDKNAKRLFGVVKDLEYGLTYARDMVKHNLSEEIENLIINKDLNGIGTVCELREMMETEIEYSLKIGKKVKKIKTQSDLLALVYSPKAEIRKAAYRELLVKQKKNLHKFFAAYSAIVKDWGYEAKLRKYESAIEVRNIGNDIPNEAVDELLKVCQINRDIFHKFFKWKAGELEKNKLERFDIYAPLDKIDKKIEKEKAINLVLTSFDKFTPKFGLYARQIIESQHIDWMPKKDKRGGAFCATIAPQIKPYILLNFTDKTRDVSTLAHELGHGIHSMYAQNHYSSAQHAPLPLAETASTLAEIILFEEILRQETNNKIKKSLLADKMADSYATILRQNYFVMFEKEAHEIIPNGIKMEDLSKVYLKNLKDQFGSSVKIDNIFQYEWSYISHIFDSPFYCYAYNFGELLALGLYKKYKEDKNLWLPRIENILTAGGSQNPQKLLLKNGIDIESKSFWNDSFEIIRGWQRELERL</sequence>
<dbReference type="GO" id="GO:0004222">
    <property type="term" value="F:metalloendopeptidase activity"/>
    <property type="evidence" value="ECO:0007669"/>
    <property type="project" value="InterPro"/>
</dbReference>
<proteinExistence type="inferred from homology"/>
<gene>
    <name evidence="8" type="ORF">COZ41_02040</name>
</gene>
<comment type="cofactor">
    <cofactor evidence="6">
        <name>Zn(2+)</name>
        <dbReference type="ChEBI" id="CHEBI:29105"/>
    </cofactor>
    <text evidence="6">Binds 1 zinc ion.</text>
</comment>
<dbReference type="CDD" id="cd09610">
    <property type="entry name" value="M3B_PepF"/>
    <property type="match status" value="1"/>
</dbReference>